<evidence type="ECO:0000256" key="4">
    <source>
        <dbReference type="ARBA" id="ARBA00093447"/>
    </source>
</evidence>
<comment type="subcellular location">
    <subcellularLocation>
        <location evidence="1">Mitochondrion matrix</location>
    </subcellularLocation>
</comment>
<gene>
    <name evidence="6" type="ORF">CTHT_0070650</name>
</gene>
<evidence type="ECO:0000256" key="2">
    <source>
        <dbReference type="ARBA" id="ARBA00022946"/>
    </source>
</evidence>
<dbReference type="STRING" id="759272.G0SHN3"/>
<keyword evidence="2" id="KW-0809">Transit peptide</keyword>
<dbReference type="eggNOG" id="KOG2929">
    <property type="taxonomic scope" value="Eukaryota"/>
</dbReference>
<dbReference type="GO" id="GO:0016226">
    <property type="term" value="P:iron-sulfur cluster assembly"/>
    <property type="evidence" value="ECO:0007669"/>
    <property type="project" value="TreeGrafter"/>
</dbReference>
<dbReference type="PANTHER" id="PTHR22602">
    <property type="entry name" value="TRANSFERASE CAF17, MITOCHONDRIAL-RELATED"/>
    <property type="match status" value="1"/>
</dbReference>
<dbReference type="HOGENOM" id="CLU_007884_7_0_1"/>
<dbReference type="Gene3D" id="2.40.30.160">
    <property type="match status" value="1"/>
</dbReference>
<name>G0SHN3_CHATD</name>
<dbReference type="RefSeq" id="XP_006697340.1">
    <property type="nucleotide sequence ID" value="XM_006697277.1"/>
</dbReference>
<dbReference type="GO" id="GO:0005759">
    <property type="term" value="C:mitochondrial matrix"/>
    <property type="evidence" value="ECO:0007669"/>
    <property type="project" value="UniProtKB-SubCell"/>
</dbReference>
<dbReference type="GeneID" id="18261103"/>
<sequence>MQATWRLQRVLTSPAAGVLLRTRSCARPRTAVAVAVARKPLPQHSNALPSPPPIHQGGFPRHYTSLTFGPINPSIPSSYAPSGISHLLSRQLVVVYGPDAAKYLQGMVTANVYMPGSGSMVRTDRGYYAALLTGQGRVLYDVFIYPLTDSKHLQRVLPSADVEGAAFLIEVDKDQAGLLVDHIKRYRVRAKVKVKVVDVEEVAVWHAWDPNGLGEASVNDLLVTPDCRTPAMGSRILHFGGPDGNAIQNFAERCQLQVLPQEYYVLHRITQGVPEGQTELLKMSAIPHESNLDLMGGIDFRKGCYVGQELVTRTEHRGVVRKRVLPCVVYEGSQGQAVDIRATGGDLGGLYTDRPIAGLSSAREIASETNIVRVSGKGRGVGKWLRGIGNVGLAVCRLDVMTDLPIPGETPAGEDGVPEVREVKGEFTIEGDEGPLRIKAVPPAWLRRELMEKWEVKNEQNMVRFQREAIESEEEM</sequence>
<evidence type="ECO:0000313" key="7">
    <source>
        <dbReference type="Proteomes" id="UP000008066"/>
    </source>
</evidence>
<dbReference type="InterPro" id="IPR027266">
    <property type="entry name" value="TrmE/GcvT-like"/>
</dbReference>
<dbReference type="OMA" id="HDEYDIS"/>
<dbReference type="EMBL" id="GL988047">
    <property type="protein sequence ID" value="EGS17722.1"/>
    <property type="molecule type" value="Genomic_DNA"/>
</dbReference>
<dbReference type="KEGG" id="cthr:CTHT_0070650"/>
<proteinExistence type="evidence at protein level"/>
<keyword evidence="6" id="KW-0808">Transferase</keyword>
<dbReference type="NCBIfam" id="TIGR03317">
    <property type="entry name" value="ygfZ_signature"/>
    <property type="match status" value="1"/>
</dbReference>
<dbReference type="InterPro" id="IPR017703">
    <property type="entry name" value="YgfZ/GCV_T_CS"/>
</dbReference>
<evidence type="ECO:0000256" key="1">
    <source>
        <dbReference type="ARBA" id="ARBA00004305"/>
    </source>
</evidence>
<evidence type="ECO:0007829" key="8">
    <source>
        <dbReference type="PDB" id="7Z3H"/>
    </source>
</evidence>
<keyword evidence="7" id="KW-1185">Reference proteome</keyword>
<dbReference type="SMR" id="G0SHN3"/>
<organism evidence="7">
    <name type="scientific">Chaetomium thermophilum (strain DSM 1495 / CBS 144.50 / IMI 039719)</name>
    <name type="common">Thermochaetoides thermophila</name>
    <dbReference type="NCBI Taxonomy" id="759272"/>
    <lineage>
        <taxon>Eukaryota</taxon>
        <taxon>Fungi</taxon>
        <taxon>Dikarya</taxon>
        <taxon>Ascomycota</taxon>
        <taxon>Pezizomycotina</taxon>
        <taxon>Sordariomycetes</taxon>
        <taxon>Sordariomycetidae</taxon>
        <taxon>Sordariales</taxon>
        <taxon>Chaetomiaceae</taxon>
        <taxon>Thermochaetoides</taxon>
    </lineage>
</organism>
<dbReference type="SUPFAM" id="SSF103025">
    <property type="entry name" value="Folate-binding domain"/>
    <property type="match status" value="1"/>
</dbReference>
<keyword evidence="3" id="KW-0496">Mitochondrion</keyword>
<accession>G0SHN3</accession>
<dbReference type="GO" id="GO:0016740">
    <property type="term" value="F:transferase activity"/>
    <property type="evidence" value="ECO:0007669"/>
    <property type="project" value="UniProtKB-KW"/>
</dbReference>
<reference evidence="6 7" key="1">
    <citation type="journal article" date="2011" name="Cell">
        <title>Insight into structure and assembly of the nuclear pore complex by utilizing the genome of a eukaryotic thermophile.</title>
        <authorList>
            <person name="Amlacher S."/>
            <person name="Sarges P."/>
            <person name="Flemming D."/>
            <person name="van Noort V."/>
            <person name="Kunze R."/>
            <person name="Devos D.P."/>
            <person name="Arumugam M."/>
            <person name="Bork P."/>
            <person name="Hurt E."/>
        </authorList>
    </citation>
    <scope>NUCLEOTIDE SEQUENCE [LARGE SCALE GENOMIC DNA]</scope>
    <source>
        <strain evidence="7">DSM 1495 / CBS 144.50 / IMI 039719</strain>
    </source>
</reference>
<comment type="similarity">
    <text evidence="4">Belongs to the GcvT family. CAF17/IBA57 subfamily.</text>
</comment>
<keyword evidence="8" id="KW-0002">3D-structure</keyword>
<evidence type="ECO:0000256" key="5">
    <source>
        <dbReference type="ARBA" id="ARBA00093637"/>
    </source>
</evidence>
<reference evidence="8" key="2">
    <citation type="journal article" date="2022" name="J. Biol. Chem.">
        <title>The iron-sulfur cluster assembly (ISC) protein Iba57 executes a tetrahydrofolate-independent function in mitochondrial [4Fe-4S] protein maturation.</title>
        <authorList>
            <person name="Muhlenhoff U."/>
            <person name="Weiler B.D."/>
            <person name="Nadler F."/>
            <person name="Millar R."/>
            <person name="Kothe I."/>
            <person name="Freibert S.A."/>
            <person name="Altegoer F."/>
            <person name="Bange G."/>
            <person name="Lill R."/>
        </authorList>
    </citation>
    <scope>X-RAY CRYSTALLOGRAPHY (2.40 ANGSTROMS) OF 61-476</scope>
    <scope>DISULFIDE BONDS</scope>
</reference>
<dbReference type="Gene3D" id="3.30.1360.120">
    <property type="entry name" value="Probable tRNA modification gtpase trme, domain 1"/>
    <property type="match status" value="1"/>
</dbReference>
<feature type="disulfide bond" description="Interchain" evidence="8">
    <location>
        <position position="304"/>
    </location>
</feature>
<dbReference type="OrthoDB" id="191995at2759"/>
<evidence type="ECO:0000313" key="6">
    <source>
        <dbReference type="EMBL" id="EGS17722.1"/>
    </source>
</evidence>
<dbReference type="PDB" id="7Z3H">
    <property type="method" value="X-ray"/>
    <property type="resolution" value="2.40 A"/>
    <property type="chains" value="A/B/C/D/E/F=61-476"/>
</dbReference>
<dbReference type="InterPro" id="IPR045179">
    <property type="entry name" value="YgfZ/GcvT"/>
</dbReference>
<protein>
    <recommendedName>
        <fullName evidence="5">Iron-sulfur cluster assembly factor IBA57 homolog, mitochondrial</fullName>
    </recommendedName>
</protein>
<dbReference type="PANTHER" id="PTHR22602:SF0">
    <property type="entry name" value="TRANSFERASE CAF17, MITOCHONDRIAL-RELATED"/>
    <property type="match status" value="1"/>
</dbReference>
<dbReference type="Proteomes" id="UP000008066">
    <property type="component" value="Unassembled WGS sequence"/>
</dbReference>
<dbReference type="AlphaFoldDB" id="G0SHN3"/>
<evidence type="ECO:0000256" key="3">
    <source>
        <dbReference type="ARBA" id="ARBA00023128"/>
    </source>
</evidence>